<dbReference type="Proteomes" id="UP000030645">
    <property type="component" value="Unassembled WGS sequence"/>
</dbReference>
<dbReference type="EMBL" id="KE345290">
    <property type="protein sequence ID" value="EXB98582.1"/>
    <property type="molecule type" value="Genomic_DNA"/>
</dbReference>
<accession>W9SCC1</accession>
<evidence type="ECO:0000313" key="2">
    <source>
        <dbReference type="Proteomes" id="UP000030645"/>
    </source>
</evidence>
<organism evidence="1 2">
    <name type="scientific">Morus notabilis</name>
    <dbReference type="NCBI Taxonomy" id="981085"/>
    <lineage>
        <taxon>Eukaryota</taxon>
        <taxon>Viridiplantae</taxon>
        <taxon>Streptophyta</taxon>
        <taxon>Embryophyta</taxon>
        <taxon>Tracheophyta</taxon>
        <taxon>Spermatophyta</taxon>
        <taxon>Magnoliopsida</taxon>
        <taxon>eudicotyledons</taxon>
        <taxon>Gunneridae</taxon>
        <taxon>Pentapetalae</taxon>
        <taxon>rosids</taxon>
        <taxon>fabids</taxon>
        <taxon>Rosales</taxon>
        <taxon>Moraceae</taxon>
        <taxon>Moreae</taxon>
        <taxon>Morus</taxon>
    </lineage>
</organism>
<dbReference type="AlphaFoldDB" id="W9SCC1"/>
<keyword evidence="2" id="KW-1185">Reference proteome</keyword>
<gene>
    <name evidence="1" type="ORF">L484_014427</name>
</gene>
<name>W9SCC1_9ROSA</name>
<reference evidence="2" key="1">
    <citation type="submission" date="2013-01" db="EMBL/GenBank/DDBJ databases">
        <title>Draft Genome Sequence of a Mulberry Tree, Morus notabilis C.K. Schneid.</title>
        <authorList>
            <person name="He N."/>
            <person name="Zhao S."/>
        </authorList>
    </citation>
    <scope>NUCLEOTIDE SEQUENCE</scope>
</reference>
<protein>
    <submittedName>
        <fullName evidence="1">Uncharacterized protein</fullName>
    </submittedName>
</protein>
<proteinExistence type="predicted"/>
<sequence length="51" mass="5829">MRIGASEVLKARDESNRSCLRFAGCLNFSTDQHHQALDTHPVTFPWRLTVD</sequence>
<evidence type="ECO:0000313" key="1">
    <source>
        <dbReference type="EMBL" id="EXB98582.1"/>
    </source>
</evidence>